<gene>
    <name evidence="2" type="ORF">SPIL2461_LOCUS22593</name>
</gene>
<feature type="transmembrane region" description="Helical" evidence="1">
    <location>
        <begin position="6"/>
        <end position="29"/>
    </location>
</feature>
<evidence type="ECO:0000313" key="3">
    <source>
        <dbReference type="Proteomes" id="UP000649617"/>
    </source>
</evidence>
<name>A0A812Y6K8_SYMPI</name>
<reference evidence="2" key="1">
    <citation type="submission" date="2021-02" db="EMBL/GenBank/DDBJ databases">
        <authorList>
            <person name="Dougan E. K."/>
            <person name="Rhodes N."/>
            <person name="Thang M."/>
            <person name="Chan C."/>
        </authorList>
    </citation>
    <scope>NUCLEOTIDE SEQUENCE</scope>
</reference>
<accession>A0A812Y6K8</accession>
<sequence length="101" mass="11415">MHIAHVFAYNLVVVNLVGLSLSGLIFLAIAHLGRKYCRDVTTMCHQVANFRVAAAKSHCCASKHRIAGSQKSMICDREIVQRCIRKWFGSTEAFERRVHTE</sequence>
<evidence type="ECO:0000313" key="2">
    <source>
        <dbReference type="EMBL" id="CAE7768738.1"/>
    </source>
</evidence>
<dbReference type="EMBL" id="CAJNIZ010047489">
    <property type="protein sequence ID" value="CAE7768738.1"/>
    <property type="molecule type" value="Genomic_DNA"/>
</dbReference>
<keyword evidence="1" id="KW-1133">Transmembrane helix</keyword>
<keyword evidence="1" id="KW-0472">Membrane</keyword>
<feature type="non-terminal residue" evidence="2">
    <location>
        <position position="1"/>
    </location>
</feature>
<keyword evidence="3" id="KW-1185">Reference proteome</keyword>
<dbReference type="Proteomes" id="UP000649617">
    <property type="component" value="Unassembled WGS sequence"/>
</dbReference>
<protein>
    <submittedName>
        <fullName evidence="2">Uncharacterized protein</fullName>
    </submittedName>
</protein>
<dbReference type="AlphaFoldDB" id="A0A812Y6K8"/>
<organism evidence="2 3">
    <name type="scientific">Symbiodinium pilosum</name>
    <name type="common">Dinoflagellate</name>
    <dbReference type="NCBI Taxonomy" id="2952"/>
    <lineage>
        <taxon>Eukaryota</taxon>
        <taxon>Sar</taxon>
        <taxon>Alveolata</taxon>
        <taxon>Dinophyceae</taxon>
        <taxon>Suessiales</taxon>
        <taxon>Symbiodiniaceae</taxon>
        <taxon>Symbiodinium</taxon>
    </lineage>
</organism>
<keyword evidence="1" id="KW-0812">Transmembrane</keyword>
<dbReference type="OrthoDB" id="417189at2759"/>
<proteinExistence type="predicted"/>
<evidence type="ECO:0000256" key="1">
    <source>
        <dbReference type="SAM" id="Phobius"/>
    </source>
</evidence>
<comment type="caution">
    <text evidence="2">The sequence shown here is derived from an EMBL/GenBank/DDBJ whole genome shotgun (WGS) entry which is preliminary data.</text>
</comment>